<evidence type="ECO:0000256" key="6">
    <source>
        <dbReference type="ARBA" id="ARBA00023136"/>
    </source>
</evidence>
<evidence type="ECO:0000256" key="2">
    <source>
        <dbReference type="ARBA" id="ARBA00022475"/>
    </source>
</evidence>
<dbReference type="InterPro" id="IPR005821">
    <property type="entry name" value="Ion_trans_dom"/>
</dbReference>
<accession>A0ABQ9F1X5</accession>
<dbReference type="EMBL" id="JARBDR010000657">
    <property type="protein sequence ID" value="KAJ8309553.1"/>
    <property type="molecule type" value="Genomic_DNA"/>
</dbReference>
<evidence type="ECO:0000256" key="3">
    <source>
        <dbReference type="ARBA" id="ARBA00022692"/>
    </source>
</evidence>
<dbReference type="PANTHER" id="PTHR10037:SF288">
    <property type="entry name" value="SODIUM CHANNEL PROTEIN PARA"/>
    <property type="match status" value="1"/>
</dbReference>
<feature type="domain" description="Ion transport" evidence="10">
    <location>
        <begin position="243"/>
        <end position="343"/>
    </location>
</feature>
<evidence type="ECO:0000256" key="9">
    <source>
        <dbReference type="SAM" id="MobiDB-lite"/>
    </source>
</evidence>
<keyword evidence="8" id="KW-0915">Sodium</keyword>
<keyword evidence="8" id="KW-0739">Sodium transport</keyword>
<gene>
    <name evidence="11" type="ORF">KUTeg_014427</name>
</gene>
<evidence type="ECO:0000313" key="11">
    <source>
        <dbReference type="EMBL" id="KAJ8309553.1"/>
    </source>
</evidence>
<dbReference type="Pfam" id="PF00520">
    <property type="entry name" value="Ion_trans"/>
    <property type="match status" value="2"/>
</dbReference>
<keyword evidence="8" id="KW-0406">Ion transport</keyword>
<organism evidence="11 12">
    <name type="scientific">Tegillarca granosa</name>
    <name type="common">Malaysian cockle</name>
    <name type="synonym">Anadara granosa</name>
    <dbReference type="NCBI Taxonomy" id="220873"/>
    <lineage>
        <taxon>Eukaryota</taxon>
        <taxon>Metazoa</taxon>
        <taxon>Spiralia</taxon>
        <taxon>Lophotrochozoa</taxon>
        <taxon>Mollusca</taxon>
        <taxon>Bivalvia</taxon>
        <taxon>Autobranchia</taxon>
        <taxon>Pteriomorphia</taxon>
        <taxon>Arcoida</taxon>
        <taxon>Arcoidea</taxon>
        <taxon>Arcidae</taxon>
        <taxon>Tegillarca</taxon>
    </lineage>
</organism>
<reference evidence="11 12" key="1">
    <citation type="submission" date="2022-12" db="EMBL/GenBank/DDBJ databases">
        <title>Chromosome-level genome of Tegillarca granosa.</title>
        <authorList>
            <person name="Kim J."/>
        </authorList>
    </citation>
    <scope>NUCLEOTIDE SEQUENCE [LARGE SCALE GENOMIC DNA]</scope>
    <source>
        <strain evidence="11">Teg-2019</strain>
        <tissue evidence="11">Adductor muscle</tissue>
    </source>
</reference>
<sequence length="635" mass="72152">MSDDASKQSCLTKVNIDKETEINNVGVDEVDLPEDCWCQVCRKKCTCCIRMENTAYGKRWWAFRCKMYFVVRHSYFETFIIIMILASSLALISLIMLGAEAMGVGNVGAFKAMRTLRALRPLRAVSRWEGMRVVVNALIKAIPSIANVLLVCLVFWLIFGIVGVQFFSGKFFKCMNYTSMTRIDASIVPDRNVCLYLKNVEHENVNWVNSPINFDNVGNAYLSLLQVIKIIGWIFDCVTDQKFDIGIMIIIMANMVSMALEHHNMSETMESALDWINLSFIVIFTLECILKIIGLRHYYFKIPWNIFDFVVVVLSILGVAMRDFMDAFFVSPTLLRVVRVFRVGLLLFLVMFIYATFGMNFFMKVKHTGGLDDAFNFETFGRSVIILFEMCTSAGWDGVLTGLMNEEDCDNEVEKNCGNYGLAVFYLVSYLVMSFLVVVNMYIAVILENFSQATEDVQQGLTPDDFDMYYEKWEKYDPGASGYISLRYLADFVDYLEEPLRLPKPNHFLLVKLDIPICEDDMVNCKDILDALTKNFLNATDTAPIQDMGDREQKEGKKLVVVSSTLLRQKENYAAKEEERSNQSDQKVQEKTLEDTVTIVDETTGKSKTEEPASATVATTDSKAVELRPDSGVVA</sequence>
<keyword evidence="2" id="KW-1003">Cell membrane</keyword>
<evidence type="ECO:0000259" key="10">
    <source>
        <dbReference type="Pfam" id="PF00520"/>
    </source>
</evidence>
<dbReference type="Gene3D" id="1.20.120.350">
    <property type="entry name" value="Voltage-gated potassium channels. Chain C"/>
    <property type="match status" value="1"/>
</dbReference>
<dbReference type="Gene3D" id="1.10.287.70">
    <property type="match status" value="2"/>
</dbReference>
<keyword evidence="8" id="KW-0894">Sodium channel</keyword>
<keyword evidence="7" id="KW-1015">Disulfide bond</keyword>
<protein>
    <recommendedName>
        <fullName evidence="8">Sodium channel protein</fullName>
    </recommendedName>
</protein>
<keyword evidence="8" id="KW-0813">Transport</keyword>
<comment type="similarity">
    <text evidence="8">Belongs to the sodium channel (TC 1.A.1.10) family.</text>
</comment>
<dbReference type="Gene3D" id="1.10.238.10">
    <property type="entry name" value="EF-hand"/>
    <property type="match status" value="1"/>
</dbReference>
<comment type="subcellular location">
    <subcellularLocation>
        <location evidence="1 8">Cell membrane</location>
        <topology evidence="1 8">Multi-pass membrane protein</topology>
    </subcellularLocation>
</comment>
<evidence type="ECO:0000313" key="12">
    <source>
        <dbReference type="Proteomes" id="UP001217089"/>
    </source>
</evidence>
<dbReference type="InterPro" id="IPR001696">
    <property type="entry name" value="Na_channel_asu"/>
</dbReference>
<feature type="transmembrane region" description="Helical" evidence="8">
    <location>
        <begin position="341"/>
        <end position="363"/>
    </location>
</feature>
<feature type="domain" description="Ion transport" evidence="10">
    <location>
        <begin position="59"/>
        <end position="234"/>
    </location>
</feature>
<dbReference type="PRINTS" id="PR00170">
    <property type="entry name" value="NACHANNEL"/>
</dbReference>
<dbReference type="InterPro" id="IPR027359">
    <property type="entry name" value="Volt_channel_dom_sf"/>
</dbReference>
<dbReference type="Proteomes" id="UP001217089">
    <property type="component" value="Unassembled WGS sequence"/>
</dbReference>
<evidence type="ECO:0000256" key="4">
    <source>
        <dbReference type="ARBA" id="ARBA00022737"/>
    </source>
</evidence>
<keyword evidence="8" id="KW-0851">Voltage-gated channel</keyword>
<evidence type="ECO:0000256" key="8">
    <source>
        <dbReference type="RuleBase" id="RU361132"/>
    </source>
</evidence>
<comment type="function">
    <text evidence="8">Mediates the voltage-dependent sodium ion permeability of excitable membranes. Assuming opened or closed conformations in response to the voltage difference across the membrane, the protein forms a sodium-selective channel through which Na(+) ions may pass in accordance with their electrochemical gradient.</text>
</comment>
<comment type="caution">
    <text evidence="11">The sequence shown here is derived from an EMBL/GenBank/DDBJ whole genome shotgun (WGS) entry which is preliminary data.</text>
</comment>
<name>A0ABQ9F1X5_TEGGR</name>
<keyword evidence="12" id="KW-1185">Reference proteome</keyword>
<feature type="transmembrane region" description="Helical" evidence="8">
    <location>
        <begin position="243"/>
        <end position="260"/>
    </location>
</feature>
<comment type="caution">
    <text evidence="8">Lacks conserved residue(s) required for the propagation of feature annotation.</text>
</comment>
<dbReference type="PANTHER" id="PTHR10037">
    <property type="entry name" value="VOLTAGE-GATED CATION CHANNEL CALCIUM AND SODIUM"/>
    <property type="match status" value="1"/>
</dbReference>
<keyword evidence="3 8" id="KW-0812">Transmembrane</keyword>
<feature type="compositionally biased region" description="Basic and acidic residues" evidence="9">
    <location>
        <begin position="573"/>
        <end position="594"/>
    </location>
</feature>
<feature type="transmembrane region" description="Helical" evidence="8">
    <location>
        <begin position="145"/>
        <end position="167"/>
    </location>
</feature>
<dbReference type="SUPFAM" id="SSF81324">
    <property type="entry name" value="Voltage-gated potassium channels"/>
    <property type="match status" value="2"/>
</dbReference>
<keyword evidence="5 8" id="KW-1133">Transmembrane helix</keyword>
<dbReference type="InterPro" id="IPR043203">
    <property type="entry name" value="VGCC_Ca_Na"/>
</dbReference>
<keyword evidence="6 8" id="KW-0472">Membrane</keyword>
<keyword evidence="8" id="KW-0407">Ion channel</keyword>
<keyword evidence="4" id="KW-0677">Repeat</keyword>
<feature type="transmembrane region" description="Helical" evidence="8">
    <location>
        <begin position="424"/>
        <end position="447"/>
    </location>
</feature>
<proteinExistence type="inferred from homology"/>
<feature type="transmembrane region" description="Helical" evidence="8">
    <location>
        <begin position="74"/>
        <end position="97"/>
    </location>
</feature>
<evidence type="ECO:0000256" key="7">
    <source>
        <dbReference type="ARBA" id="ARBA00023157"/>
    </source>
</evidence>
<feature type="region of interest" description="Disordered" evidence="9">
    <location>
        <begin position="573"/>
        <end position="635"/>
    </location>
</feature>
<feature type="transmembrane region" description="Helical" evidence="8">
    <location>
        <begin position="272"/>
        <end position="290"/>
    </location>
</feature>
<evidence type="ECO:0000256" key="1">
    <source>
        <dbReference type="ARBA" id="ARBA00004651"/>
    </source>
</evidence>
<evidence type="ECO:0000256" key="5">
    <source>
        <dbReference type="ARBA" id="ARBA00022989"/>
    </source>
</evidence>
<feature type="transmembrane region" description="Helical" evidence="8">
    <location>
        <begin position="302"/>
        <end position="321"/>
    </location>
</feature>